<dbReference type="EMBL" id="MHTV01000008">
    <property type="protein sequence ID" value="OHA67535.1"/>
    <property type="molecule type" value="Genomic_DNA"/>
</dbReference>
<dbReference type="GO" id="GO:0006281">
    <property type="term" value="P:DNA repair"/>
    <property type="evidence" value="ECO:0007669"/>
    <property type="project" value="UniProtKB-KW"/>
</dbReference>
<dbReference type="InterPro" id="IPR015797">
    <property type="entry name" value="NUDIX_hydrolase-like_dom_sf"/>
</dbReference>
<evidence type="ECO:0000256" key="7">
    <source>
        <dbReference type="ARBA" id="ARBA00022801"/>
    </source>
</evidence>
<dbReference type="PRINTS" id="PR00502">
    <property type="entry name" value="NUDIXFAMILY"/>
</dbReference>
<keyword evidence="7" id="KW-0378">Hydrolase</keyword>
<dbReference type="GO" id="GO:0046872">
    <property type="term" value="F:metal ion binding"/>
    <property type="evidence" value="ECO:0007669"/>
    <property type="project" value="UniProtKB-KW"/>
</dbReference>
<comment type="caution">
    <text evidence="13">The sequence shown here is derived from an EMBL/GenBank/DDBJ whole genome shotgun (WGS) entry which is preliminary data.</text>
</comment>
<dbReference type="PROSITE" id="PS51462">
    <property type="entry name" value="NUDIX"/>
    <property type="match status" value="1"/>
</dbReference>
<name>A0A1G2R3U6_9BACT</name>
<evidence type="ECO:0000256" key="6">
    <source>
        <dbReference type="ARBA" id="ARBA00022763"/>
    </source>
</evidence>
<protein>
    <recommendedName>
        <fullName evidence="11">8-oxo-dGTP diphosphatase</fullName>
        <ecNumber evidence="11">3.6.1.55</ecNumber>
    </recommendedName>
</protein>
<dbReference type="GO" id="GO:0044716">
    <property type="term" value="F:8-oxo-GDP phosphatase activity"/>
    <property type="evidence" value="ECO:0007669"/>
    <property type="project" value="TreeGrafter"/>
</dbReference>
<evidence type="ECO:0000256" key="4">
    <source>
        <dbReference type="ARBA" id="ARBA00022705"/>
    </source>
</evidence>
<dbReference type="GO" id="GO:0008413">
    <property type="term" value="F:8-oxo-7,8-dihydroguanosine triphosphate pyrophosphatase activity"/>
    <property type="evidence" value="ECO:0007669"/>
    <property type="project" value="TreeGrafter"/>
</dbReference>
<dbReference type="EC" id="3.6.1.55" evidence="11"/>
<evidence type="ECO:0000259" key="12">
    <source>
        <dbReference type="PROSITE" id="PS51462"/>
    </source>
</evidence>
<comment type="similarity">
    <text evidence="2">Belongs to the Nudix hydrolase family.</text>
</comment>
<dbReference type="Gene3D" id="3.90.79.10">
    <property type="entry name" value="Nucleoside Triphosphate Pyrophosphohydrolase"/>
    <property type="match status" value="1"/>
</dbReference>
<evidence type="ECO:0000256" key="2">
    <source>
        <dbReference type="ARBA" id="ARBA00005582"/>
    </source>
</evidence>
<comment type="cofactor">
    <cofactor evidence="1">
        <name>Mg(2+)</name>
        <dbReference type="ChEBI" id="CHEBI:18420"/>
    </cofactor>
</comment>
<dbReference type="Proteomes" id="UP000178092">
    <property type="component" value="Unassembled WGS sequence"/>
</dbReference>
<dbReference type="Pfam" id="PF00293">
    <property type="entry name" value="NUDIX"/>
    <property type="match status" value="1"/>
</dbReference>
<evidence type="ECO:0000256" key="3">
    <source>
        <dbReference type="ARBA" id="ARBA00022457"/>
    </source>
</evidence>
<keyword evidence="9" id="KW-0234">DNA repair</keyword>
<comment type="catalytic activity">
    <reaction evidence="10">
        <text>8-oxo-dGTP + H2O = 8-oxo-dGMP + diphosphate + H(+)</text>
        <dbReference type="Rhea" id="RHEA:31575"/>
        <dbReference type="ChEBI" id="CHEBI:15377"/>
        <dbReference type="ChEBI" id="CHEBI:15378"/>
        <dbReference type="ChEBI" id="CHEBI:33019"/>
        <dbReference type="ChEBI" id="CHEBI:63224"/>
        <dbReference type="ChEBI" id="CHEBI:77896"/>
        <dbReference type="EC" id="3.6.1.55"/>
    </reaction>
</comment>
<keyword evidence="4" id="KW-0235">DNA replication</keyword>
<dbReference type="GO" id="GO:0035539">
    <property type="term" value="F:8-oxo-7,8-dihydrodeoxyguanosine triphosphate pyrophosphatase activity"/>
    <property type="evidence" value="ECO:0007669"/>
    <property type="project" value="UniProtKB-EC"/>
</dbReference>
<dbReference type="AlphaFoldDB" id="A0A1G2R3U6"/>
<evidence type="ECO:0000256" key="11">
    <source>
        <dbReference type="ARBA" id="ARBA00038905"/>
    </source>
</evidence>
<evidence type="ECO:0000313" key="14">
    <source>
        <dbReference type="Proteomes" id="UP000178092"/>
    </source>
</evidence>
<keyword evidence="6" id="KW-0227">DNA damage</keyword>
<proteinExistence type="inferred from homology"/>
<feature type="domain" description="Nudix hydrolase" evidence="12">
    <location>
        <begin position="7"/>
        <end position="134"/>
    </location>
</feature>
<dbReference type="InterPro" id="IPR020476">
    <property type="entry name" value="Nudix_hydrolase"/>
</dbReference>
<evidence type="ECO:0000256" key="9">
    <source>
        <dbReference type="ARBA" id="ARBA00023204"/>
    </source>
</evidence>
<reference evidence="13 14" key="1">
    <citation type="journal article" date="2016" name="Nat. Commun.">
        <title>Thousands of microbial genomes shed light on interconnected biogeochemical processes in an aquifer system.</title>
        <authorList>
            <person name="Anantharaman K."/>
            <person name="Brown C.T."/>
            <person name="Hug L.A."/>
            <person name="Sharon I."/>
            <person name="Castelle C.J."/>
            <person name="Probst A.J."/>
            <person name="Thomas B.C."/>
            <person name="Singh A."/>
            <person name="Wilkins M.J."/>
            <person name="Karaoz U."/>
            <person name="Brodie E.L."/>
            <person name="Williams K.H."/>
            <person name="Hubbard S.S."/>
            <person name="Banfield J.F."/>
        </authorList>
    </citation>
    <scope>NUCLEOTIDE SEQUENCE [LARGE SCALE GENOMIC DNA]</scope>
</reference>
<evidence type="ECO:0000256" key="10">
    <source>
        <dbReference type="ARBA" id="ARBA00035861"/>
    </source>
</evidence>
<accession>A0A1G2R3U6</accession>
<dbReference type="GO" id="GO:0044715">
    <property type="term" value="F:8-oxo-dGDP phosphatase activity"/>
    <property type="evidence" value="ECO:0007669"/>
    <property type="project" value="TreeGrafter"/>
</dbReference>
<organism evidence="13 14">
    <name type="scientific">Candidatus Wildermuthbacteria bacterium RIFCSPHIGHO2_02_FULL_45_25</name>
    <dbReference type="NCBI Taxonomy" id="1802450"/>
    <lineage>
        <taxon>Bacteria</taxon>
        <taxon>Candidatus Wildermuthiibacteriota</taxon>
    </lineage>
</organism>
<evidence type="ECO:0000256" key="8">
    <source>
        <dbReference type="ARBA" id="ARBA00022842"/>
    </source>
</evidence>
<dbReference type="InterPro" id="IPR047127">
    <property type="entry name" value="MutT-like"/>
</dbReference>
<keyword evidence="5" id="KW-0479">Metal-binding</keyword>
<evidence type="ECO:0000313" key="13">
    <source>
        <dbReference type="EMBL" id="OHA67535.1"/>
    </source>
</evidence>
<dbReference type="GO" id="GO:0006260">
    <property type="term" value="P:DNA replication"/>
    <property type="evidence" value="ECO:0007669"/>
    <property type="project" value="UniProtKB-KW"/>
</dbReference>
<evidence type="ECO:0000256" key="5">
    <source>
        <dbReference type="ARBA" id="ARBA00022723"/>
    </source>
</evidence>
<keyword evidence="3" id="KW-0515">Mutator protein</keyword>
<keyword evidence="8" id="KW-0460">Magnesium</keyword>
<dbReference type="SUPFAM" id="SSF55811">
    <property type="entry name" value="Nudix"/>
    <property type="match status" value="1"/>
</dbReference>
<evidence type="ECO:0000256" key="1">
    <source>
        <dbReference type="ARBA" id="ARBA00001946"/>
    </source>
</evidence>
<gene>
    <name evidence="13" type="ORF">A3C04_03765</name>
</gene>
<sequence length="141" mass="16274">MRIPDQSFYVGIKAFIRNEQGQLLILQDPEGLWELPGGKIQQGETTPETTLLRELSEELGADMVVQIEQPFTLWIRLPNLSYPIPLLLAGYRCIFKSGEIILSKEHRASRWISREDTPDFEFENTYREVIENYFAAIANQA</sequence>
<dbReference type="PANTHER" id="PTHR47707:SF1">
    <property type="entry name" value="NUDIX HYDROLASE FAMILY PROTEIN"/>
    <property type="match status" value="1"/>
</dbReference>
<dbReference type="InterPro" id="IPR000086">
    <property type="entry name" value="NUDIX_hydrolase_dom"/>
</dbReference>
<dbReference type="PANTHER" id="PTHR47707">
    <property type="entry name" value="8-OXO-DGTP DIPHOSPHATASE"/>
    <property type="match status" value="1"/>
</dbReference>